<protein>
    <submittedName>
        <fullName evidence="1">Uncharacterized protein</fullName>
    </submittedName>
</protein>
<dbReference type="AlphaFoldDB" id="A0A151WFY7"/>
<organism evidence="1 2">
    <name type="scientific">Mycetomoellerius zeteki</name>
    <dbReference type="NCBI Taxonomy" id="64791"/>
    <lineage>
        <taxon>Eukaryota</taxon>
        <taxon>Metazoa</taxon>
        <taxon>Ecdysozoa</taxon>
        <taxon>Arthropoda</taxon>
        <taxon>Hexapoda</taxon>
        <taxon>Insecta</taxon>
        <taxon>Pterygota</taxon>
        <taxon>Neoptera</taxon>
        <taxon>Endopterygota</taxon>
        <taxon>Hymenoptera</taxon>
        <taxon>Apocrita</taxon>
        <taxon>Aculeata</taxon>
        <taxon>Formicoidea</taxon>
        <taxon>Formicidae</taxon>
        <taxon>Myrmicinae</taxon>
        <taxon>Mycetomoellerius</taxon>
    </lineage>
</organism>
<dbReference type="EMBL" id="KQ983203">
    <property type="protein sequence ID" value="KYQ46708.1"/>
    <property type="molecule type" value="Genomic_DNA"/>
</dbReference>
<name>A0A151WFY7_9HYME</name>
<dbReference type="Proteomes" id="UP000075809">
    <property type="component" value="Unassembled WGS sequence"/>
</dbReference>
<reference evidence="1 2" key="1">
    <citation type="submission" date="2015-09" db="EMBL/GenBank/DDBJ databases">
        <title>Trachymyrmex zeteki WGS genome.</title>
        <authorList>
            <person name="Nygaard S."/>
            <person name="Hu H."/>
            <person name="Boomsma J."/>
            <person name="Zhang G."/>
        </authorList>
    </citation>
    <scope>NUCLEOTIDE SEQUENCE [LARGE SCALE GENOMIC DNA]</scope>
    <source>
        <strain evidence="1">Tzet28-1</strain>
        <tissue evidence="1">Whole body</tissue>
    </source>
</reference>
<evidence type="ECO:0000313" key="2">
    <source>
        <dbReference type="Proteomes" id="UP000075809"/>
    </source>
</evidence>
<accession>A0A151WFY7</accession>
<feature type="non-terminal residue" evidence="1">
    <location>
        <position position="1"/>
    </location>
</feature>
<gene>
    <name evidence="1" type="ORF">ALC60_14229</name>
</gene>
<sequence length="81" mass="8983">DVVAILHKVGSLHAASPRVRRTWLLSSHSNALDGLKDPLGQQWENTFTITLAGIKPGLRSDRVYIFYVQFAKGNGLPLWAL</sequence>
<proteinExistence type="predicted"/>
<keyword evidence="2" id="KW-1185">Reference proteome</keyword>
<evidence type="ECO:0000313" key="1">
    <source>
        <dbReference type="EMBL" id="KYQ46708.1"/>
    </source>
</evidence>